<protein>
    <submittedName>
        <fullName evidence="2">Thioredoxin family protein</fullName>
    </submittedName>
</protein>
<dbReference type="Proteomes" id="UP001173174">
    <property type="component" value="Unassembled WGS sequence"/>
</dbReference>
<evidence type="ECO:0000259" key="1">
    <source>
        <dbReference type="Pfam" id="PF13192"/>
    </source>
</evidence>
<feature type="domain" description="Thioredoxin-like fold" evidence="1">
    <location>
        <begin position="4"/>
        <end position="62"/>
    </location>
</feature>
<evidence type="ECO:0000313" key="2">
    <source>
        <dbReference type="EMBL" id="MDN3194227.1"/>
    </source>
</evidence>
<dbReference type="SUPFAM" id="SSF52833">
    <property type="entry name" value="Thioredoxin-like"/>
    <property type="match status" value="1"/>
</dbReference>
<reference evidence="2" key="2">
    <citation type="submission" date="2023-03" db="EMBL/GenBank/DDBJ databases">
        <authorList>
            <person name="Zajac M."/>
            <person name="Kwit R."/>
            <person name="Wasyl D."/>
        </authorList>
    </citation>
    <scope>NUCLEOTIDE SEQUENCE</scope>
    <source>
        <strain evidence="2">691B_2</strain>
    </source>
</reference>
<gene>
    <name evidence="2" type="ORF">P0E79_17335</name>
</gene>
<dbReference type="InterPro" id="IPR036249">
    <property type="entry name" value="Thioredoxin-like_sf"/>
</dbReference>
<sequence>PDVVAACQRIASINPHVEAEMVDISLFPELKKEKKIMSVPAMLIDGEQMIFGSKTMTEIIEALA</sequence>
<dbReference type="AlphaFoldDB" id="A0AAW7KK64"/>
<dbReference type="Pfam" id="PF13192">
    <property type="entry name" value="Thioredoxin_3"/>
    <property type="match status" value="1"/>
</dbReference>
<organism evidence="2 3">
    <name type="scientific">Enterococcus faecalis</name>
    <name type="common">Streptococcus faecalis</name>
    <dbReference type="NCBI Taxonomy" id="1351"/>
    <lineage>
        <taxon>Bacteria</taxon>
        <taxon>Bacillati</taxon>
        <taxon>Bacillota</taxon>
        <taxon>Bacilli</taxon>
        <taxon>Lactobacillales</taxon>
        <taxon>Enterococcaceae</taxon>
        <taxon>Enterococcus</taxon>
    </lineage>
</organism>
<name>A0AAW7KK64_ENTFL</name>
<dbReference type="InterPro" id="IPR012336">
    <property type="entry name" value="Thioredoxin-like_fold"/>
</dbReference>
<proteinExistence type="predicted"/>
<reference evidence="2" key="1">
    <citation type="journal article" date="2023" name="Pathogens">
        <title>Prevalence of Enterococcus spp. and the Whole-Genome Characteristics of Enterococcus faecium and Enterococcus faecalis Strains Isolated from Free-Living Birds in Poland.</title>
        <authorList>
            <person name="Kwit R."/>
            <person name="Zajac M."/>
            <person name="Smialowska-Weglinska A."/>
            <person name="Skarzynska M."/>
            <person name="Bomba A."/>
            <person name="Lalak A."/>
            <person name="Skrzypiec E."/>
            <person name="Wojdat D."/>
            <person name="Koza W."/>
            <person name="Mikos-Wojewoda E."/>
            <person name="Pasim P."/>
            <person name="Skora M."/>
            <person name="Polak M."/>
            <person name="Wiacek J."/>
            <person name="Wasyl D."/>
        </authorList>
    </citation>
    <scope>NUCLEOTIDE SEQUENCE</scope>
    <source>
        <strain evidence="2">691B_2</strain>
    </source>
</reference>
<accession>A0AAW7KK64</accession>
<feature type="non-terminal residue" evidence="2">
    <location>
        <position position="1"/>
    </location>
</feature>
<dbReference type="Gene3D" id="3.40.30.80">
    <property type="match status" value="1"/>
</dbReference>
<dbReference type="RefSeq" id="WP_289870654.1">
    <property type="nucleotide sequence ID" value="NZ_JAREWH010000316.1"/>
</dbReference>
<dbReference type="EMBL" id="JAREWH010000316">
    <property type="protein sequence ID" value="MDN3194227.1"/>
    <property type="molecule type" value="Genomic_DNA"/>
</dbReference>
<evidence type="ECO:0000313" key="3">
    <source>
        <dbReference type="Proteomes" id="UP001173174"/>
    </source>
</evidence>
<comment type="caution">
    <text evidence="2">The sequence shown here is derived from an EMBL/GenBank/DDBJ whole genome shotgun (WGS) entry which is preliminary data.</text>
</comment>